<protein>
    <submittedName>
        <fullName evidence="2">12319_t:CDS:1</fullName>
    </submittedName>
</protein>
<feature type="compositionally biased region" description="Polar residues" evidence="1">
    <location>
        <begin position="1"/>
        <end position="21"/>
    </location>
</feature>
<gene>
    <name evidence="2" type="ORF">ALEPTO_LOCUS4258</name>
</gene>
<dbReference type="Proteomes" id="UP000789508">
    <property type="component" value="Unassembled WGS sequence"/>
</dbReference>
<evidence type="ECO:0000313" key="3">
    <source>
        <dbReference type="Proteomes" id="UP000789508"/>
    </source>
</evidence>
<dbReference type="AlphaFoldDB" id="A0A9N9F8H9"/>
<evidence type="ECO:0000313" key="2">
    <source>
        <dbReference type="EMBL" id="CAG8516768.1"/>
    </source>
</evidence>
<sequence>VVNGFCSYSNGASPNPNQQGSLAPEQYSIGLLQTGLLHWSNPDQSSSLSDSKLTPDLGWVHSGVRYSINNPNKRA</sequence>
<name>A0A9N9F8H9_9GLOM</name>
<feature type="non-terminal residue" evidence="2">
    <location>
        <position position="1"/>
    </location>
</feature>
<comment type="caution">
    <text evidence="2">The sequence shown here is derived from an EMBL/GenBank/DDBJ whole genome shotgun (WGS) entry which is preliminary data.</text>
</comment>
<accession>A0A9N9F8H9</accession>
<feature type="region of interest" description="Disordered" evidence="1">
    <location>
        <begin position="1"/>
        <end position="23"/>
    </location>
</feature>
<evidence type="ECO:0000256" key="1">
    <source>
        <dbReference type="SAM" id="MobiDB-lite"/>
    </source>
</evidence>
<keyword evidence="3" id="KW-1185">Reference proteome</keyword>
<proteinExistence type="predicted"/>
<dbReference type="EMBL" id="CAJVPS010000951">
    <property type="protein sequence ID" value="CAG8516768.1"/>
    <property type="molecule type" value="Genomic_DNA"/>
</dbReference>
<organism evidence="2 3">
    <name type="scientific">Ambispora leptoticha</name>
    <dbReference type="NCBI Taxonomy" id="144679"/>
    <lineage>
        <taxon>Eukaryota</taxon>
        <taxon>Fungi</taxon>
        <taxon>Fungi incertae sedis</taxon>
        <taxon>Mucoromycota</taxon>
        <taxon>Glomeromycotina</taxon>
        <taxon>Glomeromycetes</taxon>
        <taxon>Archaeosporales</taxon>
        <taxon>Ambisporaceae</taxon>
        <taxon>Ambispora</taxon>
    </lineage>
</organism>
<reference evidence="2" key="1">
    <citation type="submission" date="2021-06" db="EMBL/GenBank/DDBJ databases">
        <authorList>
            <person name="Kallberg Y."/>
            <person name="Tangrot J."/>
            <person name="Rosling A."/>
        </authorList>
    </citation>
    <scope>NUCLEOTIDE SEQUENCE</scope>
    <source>
        <strain evidence="2">FL130A</strain>
    </source>
</reference>